<keyword evidence="6" id="KW-1185">Reference proteome</keyword>
<keyword evidence="2 5" id="KW-0808">Transferase</keyword>
<evidence type="ECO:0000256" key="1">
    <source>
        <dbReference type="ARBA" id="ARBA00007274"/>
    </source>
</evidence>
<dbReference type="AlphaFoldDB" id="A0A0G3EID7"/>
<dbReference type="SUPFAM" id="SSF51161">
    <property type="entry name" value="Trimeric LpxA-like enzymes"/>
    <property type="match status" value="1"/>
</dbReference>
<dbReference type="PANTHER" id="PTHR23416:SF23">
    <property type="entry name" value="ACETYLTRANSFERASE C18B11.09C-RELATED"/>
    <property type="match status" value="1"/>
</dbReference>
<gene>
    <name evidence="5" type="ORF">L21SP4_00630</name>
</gene>
<dbReference type="STRING" id="1307763.L21SP4_00630"/>
<evidence type="ECO:0000256" key="2">
    <source>
        <dbReference type="ARBA" id="ARBA00022679"/>
    </source>
</evidence>
<dbReference type="Pfam" id="PF00132">
    <property type="entry name" value="Hexapep"/>
    <property type="match status" value="1"/>
</dbReference>
<dbReference type="CDD" id="cd04647">
    <property type="entry name" value="LbH_MAT_like"/>
    <property type="match status" value="1"/>
</dbReference>
<dbReference type="InterPro" id="IPR001451">
    <property type="entry name" value="Hexapep"/>
</dbReference>
<dbReference type="InterPro" id="IPR018357">
    <property type="entry name" value="Hexapep_transf_CS"/>
</dbReference>
<evidence type="ECO:0000256" key="3">
    <source>
        <dbReference type="ARBA" id="ARBA00022737"/>
    </source>
</evidence>
<dbReference type="OrthoDB" id="9801697at2"/>
<organism evidence="5 6">
    <name type="scientific">Kiritimatiella glycovorans</name>
    <dbReference type="NCBI Taxonomy" id="1307763"/>
    <lineage>
        <taxon>Bacteria</taxon>
        <taxon>Pseudomonadati</taxon>
        <taxon>Kiritimatiellota</taxon>
        <taxon>Kiritimatiellia</taxon>
        <taxon>Kiritimatiellales</taxon>
        <taxon>Kiritimatiellaceae</taxon>
        <taxon>Kiritimatiella</taxon>
    </lineage>
</organism>
<keyword evidence="4 5" id="KW-0012">Acyltransferase</keyword>
<dbReference type="EC" id="2.3.1.-" evidence="5"/>
<accession>A0A0G3EID7</accession>
<sequence>MLSKLLLYLTNHVIAHVPFHAVRRGWYRHVLGFEMDAHATIFLGAYCYFYRPCRRGGAAVRIGEGAVINRDCSLDCRGGLTFGKHASVSPEVMFITSEHLKDDPGFGVRDEPILVGDRAWIGSRAVILPGVTLGEGAIVAAGAVVTRDVPAYGVVGGVPAKPIAERSRDLHYELNFRPWFE</sequence>
<dbReference type="GO" id="GO:0005829">
    <property type="term" value="C:cytosol"/>
    <property type="evidence" value="ECO:0007669"/>
    <property type="project" value="TreeGrafter"/>
</dbReference>
<dbReference type="InterPro" id="IPR051159">
    <property type="entry name" value="Hexapeptide_acetyltransf"/>
</dbReference>
<dbReference type="Gene3D" id="2.160.10.10">
    <property type="entry name" value="Hexapeptide repeat proteins"/>
    <property type="match status" value="1"/>
</dbReference>
<keyword evidence="3" id="KW-0677">Repeat</keyword>
<dbReference type="InterPro" id="IPR011004">
    <property type="entry name" value="Trimer_LpxA-like_sf"/>
</dbReference>
<evidence type="ECO:0000313" key="5">
    <source>
        <dbReference type="EMBL" id="AKJ63899.1"/>
    </source>
</evidence>
<dbReference type="GO" id="GO:0008374">
    <property type="term" value="F:O-acyltransferase activity"/>
    <property type="evidence" value="ECO:0007669"/>
    <property type="project" value="TreeGrafter"/>
</dbReference>
<dbReference type="RefSeq" id="WP_052881285.1">
    <property type="nucleotide sequence ID" value="NZ_CP010904.1"/>
</dbReference>
<name>A0A0G3EID7_9BACT</name>
<dbReference type="KEGG" id="vbl:L21SP4_00630"/>
<dbReference type="PROSITE" id="PS00101">
    <property type="entry name" value="HEXAPEP_TRANSFERASES"/>
    <property type="match status" value="1"/>
</dbReference>
<evidence type="ECO:0000313" key="6">
    <source>
        <dbReference type="Proteomes" id="UP000035268"/>
    </source>
</evidence>
<dbReference type="Proteomes" id="UP000035268">
    <property type="component" value="Chromosome"/>
</dbReference>
<evidence type="ECO:0000256" key="4">
    <source>
        <dbReference type="ARBA" id="ARBA00023315"/>
    </source>
</evidence>
<reference evidence="6" key="1">
    <citation type="submission" date="2015-02" db="EMBL/GenBank/DDBJ databases">
        <title>Description and complete genome sequence of the first cultured representative of the subdivision 5 of the Verrucomicrobia phylum.</title>
        <authorList>
            <person name="Spring S."/>
            <person name="Bunk B."/>
            <person name="Sproer C."/>
            <person name="Klenk H.-P."/>
        </authorList>
    </citation>
    <scope>NUCLEOTIDE SEQUENCE [LARGE SCALE GENOMIC DNA]</scope>
    <source>
        <strain evidence="6">L21-Fru-AB</strain>
    </source>
</reference>
<dbReference type="EMBL" id="CP010904">
    <property type="protein sequence ID" value="AKJ63899.1"/>
    <property type="molecule type" value="Genomic_DNA"/>
</dbReference>
<reference evidence="5 6" key="2">
    <citation type="journal article" date="2016" name="ISME J.">
        <title>Characterization of the first cultured representative of Verrucomicrobia subdivision 5 indicates the proposal of a novel phylum.</title>
        <authorList>
            <person name="Spring S."/>
            <person name="Bunk B."/>
            <person name="Sproer C."/>
            <person name="Schumann P."/>
            <person name="Rohde M."/>
            <person name="Tindall B.J."/>
            <person name="Klenk H.P."/>
        </authorList>
    </citation>
    <scope>NUCLEOTIDE SEQUENCE [LARGE SCALE GENOMIC DNA]</scope>
    <source>
        <strain evidence="5 6">L21-Fru-AB</strain>
    </source>
</reference>
<proteinExistence type="inferred from homology"/>
<dbReference type="PANTHER" id="PTHR23416">
    <property type="entry name" value="SIALIC ACID SYNTHASE-RELATED"/>
    <property type="match status" value="1"/>
</dbReference>
<comment type="similarity">
    <text evidence="1">Belongs to the transferase hexapeptide repeat family.</text>
</comment>
<protein>
    <submittedName>
        <fullName evidence="5">Acetyltransferase</fullName>
        <ecNumber evidence="5">2.3.1.-</ecNumber>
    </submittedName>
</protein>